<dbReference type="RefSeq" id="WP_076444563.1">
    <property type="nucleotide sequence ID" value="NZ_FTOQ01000001.1"/>
</dbReference>
<proteinExistence type="predicted"/>
<evidence type="ECO:0000256" key="2">
    <source>
        <dbReference type="ARBA" id="ARBA00022448"/>
    </source>
</evidence>
<evidence type="ECO:0000256" key="7">
    <source>
        <dbReference type="SAM" id="Phobius"/>
    </source>
</evidence>
<feature type="transmembrane region" description="Helical" evidence="7">
    <location>
        <begin position="260"/>
        <end position="281"/>
    </location>
</feature>
<dbReference type="GO" id="GO:0042910">
    <property type="term" value="F:xenobiotic transmembrane transporter activity"/>
    <property type="evidence" value="ECO:0007669"/>
    <property type="project" value="InterPro"/>
</dbReference>
<feature type="transmembrane region" description="Helical" evidence="7">
    <location>
        <begin position="21"/>
        <end position="42"/>
    </location>
</feature>
<evidence type="ECO:0000256" key="5">
    <source>
        <dbReference type="ARBA" id="ARBA00022989"/>
    </source>
</evidence>
<gene>
    <name evidence="8" type="ORF">SAMN05421759_101455</name>
</gene>
<evidence type="ECO:0000313" key="9">
    <source>
        <dbReference type="Proteomes" id="UP000186684"/>
    </source>
</evidence>
<accession>A0A1N7K4P2</accession>
<dbReference type="PIRSF" id="PIRSF006603">
    <property type="entry name" value="DinF"/>
    <property type="match status" value="1"/>
</dbReference>
<feature type="transmembrane region" description="Helical" evidence="7">
    <location>
        <begin position="94"/>
        <end position="117"/>
    </location>
</feature>
<feature type="transmembrane region" description="Helical" evidence="7">
    <location>
        <begin position="321"/>
        <end position="341"/>
    </location>
</feature>
<dbReference type="NCBIfam" id="TIGR00797">
    <property type="entry name" value="matE"/>
    <property type="match status" value="1"/>
</dbReference>
<dbReference type="Pfam" id="PF01554">
    <property type="entry name" value="MatE"/>
    <property type="match status" value="2"/>
</dbReference>
<dbReference type="PANTHER" id="PTHR43549">
    <property type="entry name" value="MULTIDRUG RESISTANCE PROTEIN YPNP-RELATED"/>
    <property type="match status" value="1"/>
</dbReference>
<evidence type="ECO:0000256" key="1">
    <source>
        <dbReference type="ARBA" id="ARBA00004429"/>
    </source>
</evidence>
<feature type="transmembrane region" description="Helical" evidence="7">
    <location>
        <begin position="201"/>
        <end position="220"/>
    </location>
</feature>
<dbReference type="InterPro" id="IPR048279">
    <property type="entry name" value="MdtK-like"/>
</dbReference>
<dbReference type="Proteomes" id="UP000186684">
    <property type="component" value="Unassembled WGS sequence"/>
</dbReference>
<evidence type="ECO:0000256" key="6">
    <source>
        <dbReference type="ARBA" id="ARBA00023136"/>
    </source>
</evidence>
<evidence type="ECO:0000313" key="8">
    <source>
        <dbReference type="EMBL" id="SIS56517.1"/>
    </source>
</evidence>
<dbReference type="GO" id="GO:0005886">
    <property type="term" value="C:plasma membrane"/>
    <property type="evidence" value="ECO:0007669"/>
    <property type="project" value="UniProtKB-SubCell"/>
</dbReference>
<dbReference type="PANTHER" id="PTHR43549:SF3">
    <property type="entry name" value="MULTIDRUG RESISTANCE PROTEIN YPNP-RELATED"/>
    <property type="match status" value="1"/>
</dbReference>
<dbReference type="InterPro" id="IPR002528">
    <property type="entry name" value="MATE_fam"/>
</dbReference>
<keyword evidence="5 7" id="KW-1133">Transmembrane helix</keyword>
<feature type="transmembrane region" description="Helical" evidence="7">
    <location>
        <begin position="389"/>
        <end position="408"/>
    </location>
</feature>
<dbReference type="InterPro" id="IPR052031">
    <property type="entry name" value="Membrane_Transporter-Flippase"/>
</dbReference>
<dbReference type="STRING" id="633194.SAMN05421759_101455"/>
<keyword evidence="2" id="KW-0813">Transport</keyword>
<keyword evidence="4 7" id="KW-0812">Transmembrane</keyword>
<feature type="transmembrane region" description="Helical" evidence="7">
    <location>
        <begin position="414"/>
        <end position="437"/>
    </location>
</feature>
<keyword evidence="6 7" id="KW-0472">Membrane</keyword>
<feature type="transmembrane region" description="Helical" evidence="7">
    <location>
        <begin position="170"/>
        <end position="189"/>
    </location>
</feature>
<feature type="transmembrane region" description="Helical" evidence="7">
    <location>
        <begin position="54"/>
        <end position="82"/>
    </location>
</feature>
<name>A0A1N7K4P2_9RHOB</name>
<reference evidence="9" key="1">
    <citation type="submission" date="2017-01" db="EMBL/GenBank/DDBJ databases">
        <authorList>
            <person name="Varghese N."/>
            <person name="Submissions S."/>
        </authorList>
    </citation>
    <scope>NUCLEOTIDE SEQUENCE [LARGE SCALE GENOMIC DNA]</scope>
    <source>
        <strain evidence="9">DSM 29430</strain>
    </source>
</reference>
<keyword evidence="3" id="KW-1003">Cell membrane</keyword>
<organism evidence="8 9">
    <name type="scientific">Roseivivax lentus</name>
    <dbReference type="NCBI Taxonomy" id="633194"/>
    <lineage>
        <taxon>Bacteria</taxon>
        <taxon>Pseudomonadati</taxon>
        <taxon>Pseudomonadota</taxon>
        <taxon>Alphaproteobacteria</taxon>
        <taxon>Rhodobacterales</taxon>
        <taxon>Roseobacteraceae</taxon>
        <taxon>Roseivivax</taxon>
    </lineage>
</organism>
<dbReference type="EMBL" id="FTOQ01000001">
    <property type="protein sequence ID" value="SIS56517.1"/>
    <property type="molecule type" value="Genomic_DNA"/>
</dbReference>
<feature type="transmembrane region" description="Helical" evidence="7">
    <location>
        <begin position="137"/>
        <end position="158"/>
    </location>
</feature>
<sequence>MAGKLDLNDKSVPRALWQVSAPMAIGILGVLSVGLADSYFLARAGEDELAAIGFIYPVIVAITSLSIGLSAGTSAVVSQALGANGGDDSASARLALHALIVAASAATLVAGLLYVAASWLFGLMGAEGAVLDGILAYMPWWCAGFPFIVAGQSLNAVFRAGGEARIAASVMMSQAIINIVLDPILIFGFGPVPALGIEGAGIATATARILAFLGCLAFAIRTARLDISNCSLTGFGTSAWRIVKVGGPASLSNAINPAGMAAVTAAVAIIGASAVGGFGAATRVQNLLFVPMLALSAGIGPVVGQAWGAGDKARARETVRLTFLLCLGYGIAVSALLWLTAGPIARVMTNGLQAVPYAEQYLRWVSVSFFGYGILVTANAAMNAREKPLFSLSLSLGRIGLLYVPLAWVGAYTLGYSGILAAAVAANLGAVLGAIVLCRRTGVLGALGLGGAVRAAGAAVPPN</sequence>
<dbReference type="AlphaFoldDB" id="A0A1N7K4P2"/>
<comment type="subcellular location">
    <subcellularLocation>
        <location evidence="1">Cell inner membrane</location>
        <topology evidence="1">Multi-pass membrane protein</topology>
    </subcellularLocation>
</comment>
<feature type="transmembrane region" description="Helical" evidence="7">
    <location>
        <begin position="361"/>
        <end position="382"/>
    </location>
</feature>
<keyword evidence="9" id="KW-1185">Reference proteome</keyword>
<evidence type="ECO:0000256" key="3">
    <source>
        <dbReference type="ARBA" id="ARBA00022475"/>
    </source>
</evidence>
<dbReference type="GO" id="GO:0015297">
    <property type="term" value="F:antiporter activity"/>
    <property type="evidence" value="ECO:0007669"/>
    <property type="project" value="InterPro"/>
</dbReference>
<protein>
    <submittedName>
        <fullName evidence="8">Putative efflux protein, MATE family</fullName>
    </submittedName>
</protein>
<feature type="transmembrane region" description="Helical" evidence="7">
    <location>
        <begin position="287"/>
        <end position="309"/>
    </location>
</feature>
<evidence type="ECO:0000256" key="4">
    <source>
        <dbReference type="ARBA" id="ARBA00022692"/>
    </source>
</evidence>